<dbReference type="PRINTS" id="PR00633">
    <property type="entry name" value="RCCNDNSATION"/>
</dbReference>
<dbReference type="PROSITE" id="PS00626">
    <property type="entry name" value="RCC1_2"/>
    <property type="match status" value="1"/>
</dbReference>
<evidence type="ECO:0000256" key="3">
    <source>
        <dbReference type="ARBA" id="ARBA00022490"/>
    </source>
</evidence>
<dbReference type="SUPFAM" id="SSF50985">
    <property type="entry name" value="RCC1/BLIP-II"/>
    <property type="match status" value="1"/>
</dbReference>
<sequence>MALTRNGELYVWGSNRYGQLGLDPSVFSSIPHPHKISFDKKIKNVSMGLRHTAIVTENHELYICGSNNRGQLGLINPETMKPYTLLGVFTKVAERTMQGNVENVTCGQYHTIVLTKRQTYNIYVFGDNKHGQLGFFSKTSSETRISQPLCTPLSSIQHDTPIQIHTGWSHINILSNGIIFSWGRNDYGQLGRSLSKSQNGISMEERLQCIENIPKIIQLSVGSEHNVALTGKLLYVIKMYNAKEIKDMSNNYNFPEDSIENTRITSPAAIYHLPLLLVGNCQQSELERKQTFVSFASRDNPAAKKSDVKYEQEAKFVQDRITGVEKYFAELCSIFAAFTRKAARLRDKSDEVAKTIQTYADSEVVNQSMSAGLANFSATLSVIGDYRDAEVQRLDSKVIVPLSQYAMICKHARDDVKNTFAARDRELTRRRHLDKVRERNPRNRQMISQAESELTKASIEVSRVVKGLEEQIDSFERRKLHDLKSILLDFVTVELSFHTKALELLTKAYQDVAAIDEVKDIEDFQNARGEMNGEFRDTLRIPDSVARLNTVGRTSFRQAYSLTNLATRFASSPQKLANRGTESADSIRTAYTNSSESVQVEEYPESTEETESESIREKPVRTRQKSM</sequence>
<feature type="region of interest" description="Disordered" evidence="10">
    <location>
        <begin position="575"/>
        <end position="627"/>
    </location>
</feature>
<keyword evidence="5" id="KW-0970">Cilium biogenesis/degradation</keyword>
<comment type="subcellular location">
    <subcellularLocation>
        <location evidence="1">Cell projection</location>
        <location evidence="1">Cilium</location>
    </subcellularLocation>
    <subcellularLocation>
        <location evidence="2">Cytoplasm</location>
        <location evidence="2">Cytoskeleton</location>
    </subcellularLocation>
</comment>
<dbReference type="InterPro" id="IPR009602">
    <property type="entry name" value="CBAR/FAM92"/>
</dbReference>
<organism evidence="12 13">
    <name type="scientific">Acromyrmex charruanus</name>
    <dbReference type="NCBI Taxonomy" id="2715315"/>
    <lineage>
        <taxon>Eukaryota</taxon>
        <taxon>Metazoa</taxon>
        <taxon>Ecdysozoa</taxon>
        <taxon>Arthropoda</taxon>
        <taxon>Hexapoda</taxon>
        <taxon>Insecta</taxon>
        <taxon>Pterygota</taxon>
        <taxon>Neoptera</taxon>
        <taxon>Endopterygota</taxon>
        <taxon>Hymenoptera</taxon>
        <taxon>Apocrita</taxon>
        <taxon>Aculeata</taxon>
        <taxon>Formicoidea</taxon>
        <taxon>Formicidae</taxon>
        <taxon>Myrmicinae</taxon>
        <taxon>Acromyrmex</taxon>
    </lineage>
</organism>
<proteinExistence type="inferred from homology"/>
<dbReference type="PANTHER" id="PTHR21223:SF2">
    <property type="entry name" value="CBY1-INTERACTING BAR DOMAIN-CONTAINING PROTEIN HOMOLOG"/>
    <property type="match status" value="1"/>
</dbReference>
<dbReference type="InterPro" id="IPR009091">
    <property type="entry name" value="RCC1/BLIP-II"/>
</dbReference>
<feature type="repeat" description="RCC1" evidence="9">
    <location>
        <begin position="120"/>
        <end position="177"/>
    </location>
</feature>
<evidence type="ECO:0000313" key="13">
    <source>
        <dbReference type="Proteomes" id="UP000669903"/>
    </source>
</evidence>
<evidence type="ECO:0000256" key="6">
    <source>
        <dbReference type="ARBA" id="ARBA00023212"/>
    </source>
</evidence>
<evidence type="ECO:0000256" key="4">
    <source>
        <dbReference type="ARBA" id="ARBA00022737"/>
    </source>
</evidence>
<dbReference type="CDD" id="cd07598">
    <property type="entry name" value="BAR_FAM92"/>
    <property type="match status" value="1"/>
</dbReference>
<keyword evidence="3" id="KW-0963">Cytoplasm</keyword>
<feature type="repeat" description="RCC1" evidence="9">
    <location>
        <begin position="7"/>
        <end position="58"/>
    </location>
</feature>
<dbReference type="Proteomes" id="UP000669903">
    <property type="component" value="Unassembled WGS sequence"/>
</dbReference>
<dbReference type="InterPro" id="IPR035590">
    <property type="entry name" value="BAR_CBAR1/2"/>
</dbReference>
<dbReference type="Pfam" id="PF06730">
    <property type="entry name" value="FAM92"/>
    <property type="match status" value="1"/>
</dbReference>
<keyword evidence="4" id="KW-0677">Repeat</keyword>
<protein>
    <submittedName>
        <fullName evidence="12">FA92A protein</fullName>
    </submittedName>
</protein>
<evidence type="ECO:0000256" key="8">
    <source>
        <dbReference type="ARBA" id="ARBA00029449"/>
    </source>
</evidence>
<evidence type="ECO:0000256" key="9">
    <source>
        <dbReference type="PROSITE-ProRule" id="PRU00235"/>
    </source>
</evidence>
<feature type="repeat" description="RCC1" evidence="9">
    <location>
        <begin position="59"/>
        <end position="117"/>
    </location>
</feature>
<evidence type="ECO:0000313" key="12">
    <source>
        <dbReference type="EMBL" id="KAG5328589.1"/>
    </source>
</evidence>
<dbReference type="Gene3D" id="2.130.10.30">
    <property type="entry name" value="Regulator of chromosome condensation 1/beta-lactamase-inhibitor protein II"/>
    <property type="match status" value="1"/>
</dbReference>
<dbReference type="AlphaFoldDB" id="A0A836K1Z6"/>
<dbReference type="Gene3D" id="1.20.1270.60">
    <property type="entry name" value="Arfaptin homology (AH) domain/BAR domain"/>
    <property type="match status" value="1"/>
</dbReference>
<evidence type="ECO:0000256" key="5">
    <source>
        <dbReference type="ARBA" id="ARBA00022794"/>
    </source>
</evidence>
<dbReference type="PANTHER" id="PTHR21223">
    <property type="entry name" value="CBY1-INTERACTING BAR DOMAIN-CONTAINING PROTEIN HOMOLOG"/>
    <property type="match status" value="1"/>
</dbReference>
<keyword evidence="7" id="KW-0966">Cell projection</keyword>
<dbReference type="GO" id="GO:0035869">
    <property type="term" value="C:ciliary transition zone"/>
    <property type="evidence" value="ECO:0007669"/>
    <property type="project" value="TreeGrafter"/>
</dbReference>
<feature type="domain" description="RCC1-like" evidence="11">
    <location>
        <begin position="1"/>
        <end position="232"/>
    </location>
</feature>
<evidence type="ECO:0000256" key="7">
    <source>
        <dbReference type="ARBA" id="ARBA00023273"/>
    </source>
</evidence>
<gene>
    <name evidence="12" type="primary">Fam92a</name>
    <name evidence="12" type="ORF">G6Z76_0001074</name>
</gene>
<evidence type="ECO:0000256" key="1">
    <source>
        <dbReference type="ARBA" id="ARBA00004138"/>
    </source>
</evidence>
<evidence type="ECO:0000259" key="11">
    <source>
        <dbReference type="Pfam" id="PF25390"/>
    </source>
</evidence>
<evidence type="ECO:0000256" key="10">
    <source>
        <dbReference type="SAM" id="MobiDB-lite"/>
    </source>
</evidence>
<accession>A0A836K1Z6</accession>
<keyword evidence="6" id="KW-0206">Cytoskeleton</keyword>
<keyword evidence="13" id="KW-1185">Reference proteome</keyword>
<dbReference type="GO" id="GO:0060271">
    <property type="term" value="P:cilium assembly"/>
    <property type="evidence" value="ECO:0007669"/>
    <property type="project" value="InterPro"/>
</dbReference>
<feature type="compositionally biased region" description="Acidic residues" evidence="10">
    <location>
        <begin position="602"/>
        <end position="612"/>
    </location>
</feature>
<dbReference type="InterPro" id="IPR027267">
    <property type="entry name" value="AH/BAR_dom_sf"/>
</dbReference>
<feature type="compositionally biased region" description="Polar residues" evidence="10">
    <location>
        <begin position="575"/>
        <end position="598"/>
    </location>
</feature>
<name>A0A836K1Z6_9HYME</name>
<feature type="repeat" description="RCC1" evidence="9">
    <location>
        <begin position="177"/>
        <end position="232"/>
    </location>
</feature>
<dbReference type="InterPro" id="IPR058923">
    <property type="entry name" value="RCC1-like_dom"/>
</dbReference>
<feature type="non-terminal residue" evidence="12">
    <location>
        <position position="1"/>
    </location>
</feature>
<evidence type="ECO:0000256" key="2">
    <source>
        <dbReference type="ARBA" id="ARBA00004245"/>
    </source>
</evidence>
<dbReference type="EMBL" id="JAANIC010006523">
    <property type="protein sequence ID" value="KAG5328589.1"/>
    <property type="molecule type" value="Genomic_DNA"/>
</dbReference>
<dbReference type="InterPro" id="IPR000408">
    <property type="entry name" value="Reg_chr_condens"/>
</dbReference>
<dbReference type="GO" id="GO:0036064">
    <property type="term" value="C:ciliary basal body"/>
    <property type="evidence" value="ECO:0007669"/>
    <property type="project" value="TreeGrafter"/>
</dbReference>
<feature type="non-terminal residue" evidence="12">
    <location>
        <position position="627"/>
    </location>
</feature>
<dbReference type="PROSITE" id="PS50012">
    <property type="entry name" value="RCC1_3"/>
    <property type="match status" value="4"/>
</dbReference>
<comment type="similarity">
    <text evidence="8">Belongs to the CIBAR family.</text>
</comment>
<reference evidence="12" key="1">
    <citation type="submission" date="2020-03" db="EMBL/GenBank/DDBJ databases">
        <title>Relaxed selection underlies rapid genomic changes in the transitions from sociality to social parasitism in ants.</title>
        <authorList>
            <person name="Bi X."/>
        </authorList>
    </citation>
    <scope>NUCLEOTIDE SEQUENCE</scope>
    <source>
        <strain evidence="12">BGI-DK2014a</strain>
        <tissue evidence="12">Whole body</tissue>
    </source>
</reference>
<dbReference type="SUPFAM" id="SSF103657">
    <property type="entry name" value="BAR/IMD domain-like"/>
    <property type="match status" value="1"/>
</dbReference>
<dbReference type="Pfam" id="PF25390">
    <property type="entry name" value="WD40_RLD"/>
    <property type="match status" value="1"/>
</dbReference>
<comment type="caution">
    <text evidence="12">The sequence shown here is derived from an EMBL/GenBank/DDBJ whole genome shotgun (WGS) entry which is preliminary data.</text>
</comment>